<accession>A0A9P6N297</accession>
<evidence type="ECO:0000313" key="6">
    <source>
        <dbReference type="EMBL" id="KAG0021388.1"/>
    </source>
</evidence>
<sequence>MAIIALASGARHFLERHLSKGDRSPTQIAAIAVLGIVITAIAKYPDRAMFTRARPDLKDKTVPGWPLLGNLPQGLLEKRNQLYVIKSGFDDAGDVFSLTIPLRGRIIAINNPELIEYILKTNFNNFIKGETLASQLIDMLGSGIFVSDGDEWRFHRKTAVGVFTTKMYRQVTEGGFTLGARSLCSILDKNEKLGQPVDLQALFLKQTLDVFGKLTFGIEFNALNAEGPHEFENAFDFLLTNIDSRIMNPFWQWTDHLVPGKVRKIKSAIATLDKYAYIAIEKRKNESEADKEKRPKDLLDHFINHVDEDGNKLTDQQLRDVFVSFMLAGRDTTGYTLSWQFYSLLANPRILKNVLKELDSVLGGSEKYTYETMMNELPYLKAVFHETLRLYPAVPRNIKEVVNDDVLPDGTIVYKDDKIIFSTWSMGRNKSVWGVDAEDFVPERWLVEDEVSSPTHSTVTPSGHGVSPFGKFRMENMFKFNSFNCNPRLCLGQTFATLQAMVTTCMLLQNFDMTLVPGQPNPEPKSSVGLPMLRPLMVYANRKIAREPRESTTPLSASYIEV</sequence>
<dbReference type="GO" id="GO:0004497">
    <property type="term" value="F:monooxygenase activity"/>
    <property type="evidence" value="ECO:0007669"/>
    <property type="project" value="InterPro"/>
</dbReference>
<dbReference type="Pfam" id="PF00067">
    <property type="entry name" value="p450"/>
    <property type="match status" value="1"/>
</dbReference>
<protein>
    <submittedName>
        <fullName evidence="6">Cytochrome P450-dit2</fullName>
    </submittedName>
</protein>
<dbReference type="InterPro" id="IPR036396">
    <property type="entry name" value="Cyt_P450_sf"/>
</dbReference>
<organism evidence="6 7">
    <name type="scientific">Entomortierella chlamydospora</name>
    <dbReference type="NCBI Taxonomy" id="101097"/>
    <lineage>
        <taxon>Eukaryota</taxon>
        <taxon>Fungi</taxon>
        <taxon>Fungi incertae sedis</taxon>
        <taxon>Mucoromycota</taxon>
        <taxon>Mortierellomycotina</taxon>
        <taxon>Mortierellomycetes</taxon>
        <taxon>Mortierellales</taxon>
        <taxon>Mortierellaceae</taxon>
        <taxon>Entomortierella</taxon>
    </lineage>
</organism>
<dbReference type="InterPro" id="IPR002401">
    <property type="entry name" value="Cyt_P450_E_grp-I"/>
</dbReference>
<evidence type="ECO:0000256" key="2">
    <source>
        <dbReference type="ARBA" id="ARBA00022723"/>
    </source>
</evidence>
<evidence type="ECO:0000256" key="4">
    <source>
        <dbReference type="ARBA" id="ARBA00023004"/>
    </source>
</evidence>
<dbReference type="PRINTS" id="PR00385">
    <property type="entry name" value="P450"/>
</dbReference>
<keyword evidence="7" id="KW-1185">Reference proteome</keyword>
<comment type="cofactor">
    <cofactor evidence="5">
        <name>heme</name>
        <dbReference type="ChEBI" id="CHEBI:30413"/>
    </cofactor>
</comment>
<dbReference type="EMBL" id="JAAAID010000162">
    <property type="protein sequence ID" value="KAG0021388.1"/>
    <property type="molecule type" value="Genomic_DNA"/>
</dbReference>
<dbReference type="GO" id="GO:0005506">
    <property type="term" value="F:iron ion binding"/>
    <property type="evidence" value="ECO:0007669"/>
    <property type="project" value="InterPro"/>
</dbReference>
<proteinExistence type="inferred from homology"/>
<evidence type="ECO:0000256" key="1">
    <source>
        <dbReference type="ARBA" id="ARBA00010617"/>
    </source>
</evidence>
<comment type="caution">
    <text evidence="6">The sequence shown here is derived from an EMBL/GenBank/DDBJ whole genome shotgun (WGS) entry which is preliminary data.</text>
</comment>
<evidence type="ECO:0000313" key="7">
    <source>
        <dbReference type="Proteomes" id="UP000703661"/>
    </source>
</evidence>
<name>A0A9P6N297_9FUNG</name>
<dbReference type="PRINTS" id="PR00463">
    <property type="entry name" value="EP450I"/>
</dbReference>
<dbReference type="Proteomes" id="UP000703661">
    <property type="component" value="Unassembled WGS sequence"/>
</dbReference>
<dbReference type="PANTHER" id="PTHR24296">
    <property type="entry name" value="CYTOCHROME P450"/>
    <property type="match status" value="1"/>
</dbReference>
<comment type="similarity">
    <text evidence="1">Belongs to the cytochrome P450 family.</text>
</comment>
<gene>
    <name evidence="6" type="primary">DIT2</name>
    <name evidence="6" type="ORF">BGZ80_002503</name>
</gene>
<keyword evidence="5" id="KW-0349">Heme</keyword>
<keyword evidence="3" id="KW-0560">Oxidoreductase</keyword>
<dbReference type="Gene3D" id="1.10.630.10">
    <property type="entry name" value="Cytochrome P450"/>
    <property type="match status" value="1"/>
</dbReference>
<evidence type="ECO:0000256" key="5">
    <source>
        <dbReference type="PIRSR" id="PIRSR602401-1"/>
    </source>
</evidence>
<reference evidence="6" key="1">
    <citation type="journal article" date="2020" name="Fungal Divers.">
        <title>Resolving the Mortierellaceae phylogeny through synthesis of multi-gene phylogenetics and phylogenomics.</title>
        <authorList>
            <person name="Vandepol N."/>
            <person name="Liber J."/>
            <person name="Desiro A."/>
            <person name="Na H."/>
            <person name="Kennedy M."/>
            <person name="Barry K."/>
            <person name="Grigoriev I.V."/>
            <person name="Miller A.N."/>
            <person name="O'Donnell K."/>
            <person name="Stajich J.E."/>
            <person name="Bonito G."/>
        </authorList>
    </citation>
    <scope>NUCLEOTIDE SEQUENCE</scope>
    <source>
        <strain evidence="6">NRRL 2769</strain>
    </source>
</reference>
<evidence type="ECO:0000256" key="3">
    <source>
        <dbReference type="ARBA" id="ARBA00023002"/>
    </source>
</evidence>
<dbReference type="InterPro" id="IPR001128">
    <property type="entry name" value="Cyt_P450"/>
</dbReference>
<dbReference type="SUPFAM" id="SSF48264">
    <property type="entry name" value="Cytochrome P450"/>
    <property type="match status" value="1"/>
</dbReference>
<feature type="binding site" description="axial binding residue" evidence="5">
    <location>
        <position position="490"/>
    </location>
    <ligand>
        <name>heme</name>
        <dbReference type="ChEBI" id="CHEBI:30413"/>
    </ligand>
    <ligandPart>
        <name>Fe</name>
        <dbReference type="ChEBI" id="CHEBI:18248"/>
    </ligandPart>
</feature>
<dbReference type="GO" id="GO:0016705">
    <property type="term" value="F:oxidoreductase activity, acting on paired donors, with incorporation or reduction of molecular oxygen"/>
    <property type="evidence" value="ECO:0007669"/>
    <property type="project" value="InterPro"/>
</dbReference>
<dbReference type="AlphaFoldDB" id="A0A9P6N297"/>
<keyword evidence="2 5" id="KW-0479">Metal-binding</keyword>
<dbReference type="GO" id="GO:0020037">
    <property type="term" value="F:heme binding"/>
    <property type="evidence" value="ECO:0007669"/>
    <property type="project" value="InterPro"/>
</dbReference>
<keyword evidence="4 5" id="KW-0408">Iron</keyword>